<dbReference type="PANTHER" id="PTHR22744">
    <property type="entry name" value="HELIX LOOP HELIX PROTEIN 21-RELATED"/>
    <property type="match status" value="1"/>
</dbReference>
<dbReference type="InterPro" id="IPR000210">
    <property type="entry name" value="BTB/POZ_dom"/>
</dbReference>
<gene>
    <name evidence="2" type="primary">Cnig_chr_IV.g13906</name>
    <name evidence="2" type="ORF">B9Z55_013906</name>
</gene>
<dbReference type="InterPro" id="IPR011333">
    <property type="entry name" value="SKP1/BTB/POZ_sf"/>
</dbReference>
<evidence type="ECO:0000313" key="3">
    <source>
        <dbReference type="Proteomes" id="UP000230233"/>
    </source>
</evidence>
<dbReference type="Proteomes" id="UP000230233">
    <property type="component" value="Chromosome IV"/>
</dbReference>
<accession>A0A2G5U3P6</accession>
<dbReference type="PANTHER" id="PTHR22744:SF17">
    <property type="entry name" value="BTB DOMAIN-CONTAINING PROTEIN"/>
    <property type="match status" value="1"/>
</dbReference>
<feature type="domain" description="BTB" evidence="1">
    <location>
        <begin position="153"/>
        <end position="217"/>
    </location>
</feature>
<dbReference type="CDD" id="cd18186">
    <property type="entry name" value="BTB_POZ_ZBTB_KLHL-like"/>
    <property type="match status" value="1"/>
</dbReference>
<proteinExistence type="predicted"/>
<comment type="caution">
    <text evidence="2">The sequence shown here is derived from an EMBL/GenBank/DDBJ whole genome shotgun (WGS) entry which is preliminary data.</text>
</comment>
<dbReference type="Gene3D" id="3.30.710.10">
    <property type="entry name" value="Potassium Channel Kv1.1, Chain A"/>
    <property type="match status" value="1"/>
</dbReference>
<name>A0A2G5U3P6_9PELO</name>
<protein>
    <recommendedName>
        <fullName evidence="1">BTB domain-containing protein</fullName>
    </recommendedName>
</protein>
<dbReference type="OrthoDB" id="5779840at2759"/>
<dbReference type="Pfam" id="PF00651">
    <property type="entry name" value="BTB"/>
    <property type="match status" value="1"/>
</dbReference>
<reference evidence="3" key="1">
    <citation type="submission" date="2017-10" db="EMBL/GenBank/DDBJ databases">
        <title>Rapid genome shrinkage in a self-fertile nematode reveals novel sperm competition proteins.</title>
        <authorList>
            <person name="Yin D."/>
            <person name="Schwarz E.M."/>
            <person name="Thomas C.G."/>
            <person name="Felde R.L."/>
            <person name="Korf I.F."/>
            <person name="Cutter A.D."/>
            <person name="Schartner C.M."/>
            <person name="Ralston E.J."/>
            <person name="Meyer B.J."/>
            <person name="Haag E.S."/>
        </authorList>
    </citation>
    <scope>NUCLEOTIDE SEQUENCE [LARGE SCALE GENOMIC DNA]</scope>
    <source>
        <strain evidence="3">JU1422</strain>
    </source>
</reference>
<sequence>MSTGEAPGTCAELHDCRDIIGTGSSIETIKFPRFHMFDTNWKLKLHIDWVEELGNHVLSLRTRHQRYSVDDIWNLNATIRIQVNEKWLKTDTVVETEFSNRKREITIADIGRMSESLNYVTRVHLKVSMQVNSSSGIQLRNFIDFSRPRPIFSDAIVNVDGTVFHINRMTLSMASPVFLKAFAEALDTDSIEICNVSPRDFRRILNMVYPPHLPPKQWIKENNKKKQLELIYHLLAIAKALECPIVFEVADKWLVKHSCFNLEDSLMLAQTFGLRELMGTKIATIQSVDDLRECREQIDALSNKTKALILDHLLFST</sequence>
<dbReference type="SMART" id="SM00225">
    <property type="entry name" value="BTB"/>
    <property type="match status" value="1"/>
</dbReference>
<dbReference type="AlphaFoldDB" id="A0A2G5U3P6"/>
<evidence type="ECO:0000313" key="2">
    <source>
        <dbReference type="EMBL" id="PIC34174.1"/>
    </source>
</evidence>
<dbReference type="EMBL" id="PDUG01000004">
    <property type="protein sequence ID" value="PIC34174.1"/>
    <property type="molecule type" value="Genomic_DNA"/>
</dbReference>
<dbReference type="SUPFAM" id="SSF54695">
    <property type="entry name" value="POZ domain"/>
    <property type="match status" value="1"/>
</dbReference>
<dbReference type="STRING" id="1611254.A0A2G5U3P6"/>
<keyword evidence="3" id="KW-1185">Reference proteome</keyword>
<evidence type="ECO:0000259" key="1">
    <source>
        <dbReference type="PROSITE" id="PS50097"/>
    </source>
</evidence>
<organism evidence="2 3">
    <name type="scientific">Caenorhabditis nigoni</name>
    <dbReference type="NCBI Taxonomy" id="1611254"/>
    <lineage>
        <taxon>Eukaryota</taxon>
        <taxon>Metazoa</taxon>
        <taxon>Ecdysozoa</taxon>
        <taxon>Nematoda</taxon>
        <taxon>Chromadorea</taxon>
        <taxon>Rhabditida</taxon>
        <taxon>Rhabditina</taxon>
        <taxon>Rhabditomorpha</taxon>
        <taxon>Rhabditoidea</taxon>
        <taxon>Rhabditidae</taxon>
        <taxon>Peloderinae</taxon>
        <taxon>Caenorhabditis</taxon>
    </lineage>
</organism>
<dbReference type="PROSITE" id="PS50097">
    <property type="entry name" value="BTB"/>
    <property type="match status" value="1"/>
</dbReference>